<keyword evidence="2" id="KW-1185">Reference proteome</keyword>
<dbReference type="EC" id="2.7.8.13" evidence="1"/>
<keyword evidence="1" id="KW-0808">Transferase</keyword>
<sequence length="439" mass="47958">MFYYLFQCLSDKTDLPGLRLMDYITFRSGIALVLSLFIAIVIGRRIIDRLQLMQVGEIVRDLGLEGQMKKSGTPTMGGIIIILSILIPCLLFGNLSNVYMVLMVVSTLWLGSLGFLDDYIKVHRHDKDGLKGKFKIVGQVGLGLIVGLTMMMSPDIVSRHIAETTDTGSAAITQTVTVDETAEPVAASGHVDIKAPITTIPFVKSHNFNYTSLTRALGPAAALGGWILFIIVVIFLVTATSNGANLTDGLDGLATGTSAIIGTALAIMAYLGGNVIYSTYLNIMYLPGSEELVVYMAAFIGALIGFLWYNAYPAQVFMGDTGSLTLGGIIAVFAVLIRKELLLPVLCAIFYFEDLSVVLQVAYFKLTKRRYGKGRRIFKMTPLHHHFQKEGNPVGADGQPCEVLLKRPAHAIPESKIVLRFWIICIILAVITFVTLKIR</sequence>
<evidence type="ECO:0000313" key="2">
    <source>
        <dbReference type="Proteomes" id="UP000305401"/>
    </source>
</evidence>
<dbReference type="EMBL" id="SSTG01000007">
    <property type="protein sequence ID" value="THG54937.1"/>
    <property type="molecule type" value="Genomic_DNA"/>
</dbReference>
<proteinExistence type="predicted"/>
<evidence type="ECO:0000313" key="1">
    <source>
        <dbReference type="EMBL" id="THG54937.1"/>
    </source>
</evidence>
<organism evidence="1 2">
    <name type="scientific">Muribaculum caecicola</name>
    <dbReference type="NCBI Taxonomy" id="3038144"/>
    <lineage>
        <taxon>Bacteria</taxon>
        <taxon>Pseudomonadati</taxon>
        <taxon>Bacteroidota</taxon>
        <taxon>Bacteroidia</taxon>
        <taxon>Bacteroidales</taxon>
        <taxon>Muribaculaceae</taxon>
        <taxon>Muribaculum</taxon>
    </lineage>
</organism>
<accession>A0AC61S7S8</accession>
<comment type="caution">
    <text evidence="1">The sequence shown here is derived from an EMBL/GenBank/DDBJ whole genome shotgun (WGS) entry which is preliminary data.</text>
</comment>
<protein>
    <submittedName>
        <fullName evidence="1">Phospho-N-acetylmuramoyl-pentapeptide-transferase</fullName>
        <ecNumber evidence="1">2.7.8.13</ecNumber>
    </submittedName>
</protein>
<dbReference type="Proteomes" id="UP000305401">
    <property type="component" value="Unassembled WGS sequence"/>
</dbReference>
<name>A0AC61S7S8_9BACT</name>
<gene>
    <name evidence="1" type="ORF">E5990_01295</name>
</gene>
<reference evidence="1" key="1">
    <citation type="submission" date="2019-04" db="EMBL/GenBank/DDBJ databases">
        <title>Microbes associate with the intestines of laboratory mice.</title>
        <authorList>
            <person name="Navarre W."/>
            <person name="Wong E."/>
            <person name="Huang K.C."/>
            <person name="Tropini C."/>
            <person name="Ng K."/>
            <person name="Yu B."/>
        </authorList>
    </citation>
    <scope>NUCLEOTIDE SEQUENCE</scope>
    <source>
        <strain evidence="1">NM86_A22</strain>
    </source>
</reference>